<dbReference type="InterPro" id="IPR023393">
    <property type="entry name" value="START-like_dom_sf"/>
</dbReference>
<dbReference type="AlphaFoldDB" id="A0A1F7H003"/>
<name>A0A1F7H003_9BACT</name>
<organism evidence="1 2">
    <name type="scientific">Candidatus Roizmanbacteria bacterium RIFCSPHIGHO2_02_FULL_38_11</name>
    <dbReference type="NCBI Taxonomy" id="1802039"/>
    <lineage>
        <taxon>Bacteria</taxon>
        <taxon>Candidatus Roizmaniibacteriota</taxon>
    </lineage>
</organism>
<evidence type="ECO:0008006" key="3">
    <source>
        <dbReference type="Google" id="ProtNLM"/>
    </source>
</evidence>
<dbReference type="Gene3D" id="3.30.530.20">
    <property type="match status" value="1"/>
</dbReference>
<reference evidence="1 2" key="1">
    <citation type="journal article" date="2016" name="Nat. Commun.">
        <title>Thousands of microbial genomes shed light on interconnected biogeochemical processes in an aquifer system.</title>
        <authorList>
            <person name="Anantharaman K."/>
            <person name="Brown C.T."/>
            <person name="Hug L.A."/>
            <person name="Sharon I."/>
            <person name="Castelle C.J."/>
            <person name="Probst A.J."/>
            <person name="Thomas B.C."/>
            <person name="Singh A."/>
            <person name="Wilkins M.J."/>
            <person name="Karaoz U."/>
            <person name="Brodie E.L."/>
            <person name="Williams K.H."/>
            <person name="Hubbard S.S."/>
            <person name="Banfield J.F."/>
        </authorList>
    </citation>
    <scope>NUCLEOTIDE SEQUENCE [LARGE SCALE GENOMIC DNA]</scope>
</reference>
<dbReference type="Pfam" id="PF10851">
    <property type="entry name" value="DUF2652"/>
    <property type="match status" value="1"/>
</dbReference>
<dbReference type="EMBL" id="MFZO01000039">
    <property type="protein sequence ID" value="OGK24116.1"/>
    <property type="molecule type" value="Genomic_DNA"/>
</dbReference>
<accession>A0A1F7H003</accession>
<dbReference type="InterPro" id="IPR020503">
    <property type="entry name" value="Uncharacterised_Rv2561"/>
</dbReference>
<protein>
    <recommendedName>
        <fullName evidence="3">DUF2652 domain-containing protein</fullName>
    </recommendedName>
</protein>
<sequence length="375" mass="43436">MAKPQNGYILIADITGYTGYLSKSELEHAEETLTALLELLVKHTRPPLIISRLAGDAVISYGVEDGFFQGQTFIEILEDTYFAFRKSIEMMSMNNSCGCKACANIDNLDLKFFVHYGIFAIQRIGDHDELVGSDVNLIYRLLKNKVVGKTGIKAYSLYTEAALKRLGIKSINKTMKAHFESYKHFGKIKVWTQDMHPVWQKKHKASRIFISQDQILTKEEVEINLQPEIVWDYLVQPNYRKLLWGADSENIINRVDGRVSVESIYLCYHGNFVFRHTIQEWQPFKRIVTKDYWPFPFSANYCLVDYLLKPTKKGTCLIQLESRANGPLPGKFIVNLLMRIWAKKANYYINAFKKRVEDDYNSRNNEHNIYVPGMK</sequence>
<dbReference type="SUPFAM" id="SSF55961">
    <property type="entry name" value="Bet v1-like"/>
    <property type="match status" value="1"/>
</dbReference>
<evidence type="ECO:0000313" key="2">
    <source>
        <dbReference type="Proteomes" id="UP000177913"/>
    </source>
</evidence>
<dbReference type="Proteomes" id="UP000177913">
    <property type="component" value="Unassembled WGS sequence"/>
</dbReference>
<evidence type="ECO:0000313" key="1">
    <source>
        <dbReference type="EMBL" id="OGK24116.1"/>
    </source>
</evidence>
<proteinExistence type="predicted"/>
<comment type="caution">
    <text evidence="1">The sequence shown here is derived from an EMBL/GenBank/DDBJ whole genome shotgun (WGS) entry which is preliminary data.</text>
</comment>
<gene>
    <name evidence="1" type="ORF">A3C25_05395</name>
</gene>